<dbReference type="EC" id="2.7.13.3" evidence="3"/>
<dbReference type="Gene3D" id="1.10.287.130">
    <property type="match status" value="1"/>
</dbReference>
<evidence type="ECO:0000256" key="7">
    <source>
        <dbReference type="ARBA" id="ARBA00022777"/>
    </source>
</evidence>
<organism evidence="12 13">
    <name type="scientific">Pigmentiphaga kullae</name>
    <dbReference type="NCBI Taxonomy" id="151784"/>
    <lineage>
        <taxon>Bacteria</taxon>
        <taxon>Pseudomonadati</taxon>
        <taxon>Pseudomonadota</taxon>
        <taxon>Betaproteobacteria</taxon>
        <taxon>Burkholderiales</taxon>
        <taxon>Alcaligenaceae</taxon>
        <taxon>Pigmentiphaga</taxon>
    </lineage>
</organism>
<accession>A0A4Q7NHX4</accession>
<keyword evidence="4" id="KW-0597">Phosphoprotein</keyword>
<dbReference type="InterPro" id="IPR036097">
    <property type="entry name" value="HisK_dim/P_sf"/>
</dbReference>
<keyword evidence="13" id="KW-1185">Reference proteome</keyword>
<dbReference type="InterPro" id="IPR050428">
    <property type="entry name" value="TCS_sensor_his_kinase"/>
</dbReference>
<dbReference type="InterPro" id="IPR005467">
    <property type="entry name" value="His_kinase_dom"/>
</dbReference>
<proteinExistence type="predicted"/>
<gene>
    <name evidence="12" type="ORF">EV675_0618</name>
</gene>
<feature type="domain" description="Histidine kinase" evidence="11">
    <location>
        <begin position="253"/>
        <end position="462"/>
    </location>
</feature>
<evidence type="ECO:0000256" key="8">
    <source>
        <dbReference type="ARBA" id="ARBA00022989"/>
    </source>
</evidence>
<evidence type="ECO:0000256" key="9">
    <source>
        <dbReference type="ARBA" id="ARBA00023136"/>
    </source>
</evidence>
<dbReference type="PROSITE" id="PS50109">
    <property type="entry name" value="HIS_KIN"/>
    <property type="match status" value="1"/>
</dbReference>
<dbReference type="PRINTS" id="PR00344">
    <property type="entry name" value="BCTRLSENSOR"/>
</dbReference>
<dbReference type="PANTHER" id="PTHR45436">
    <property type="entry name" value="SENSOR HISTIDINE KINASE YKOH"/>
    <property type="match status" value="1"/>
</dbReference>
<dbReference type="InterPro" id="IPR003661">
    <property type="entry name" value="HisK_dim/P_dom"/>
</dbReference>
<keyword evidence="9 10" id="KW-0472">Membrane</keyword>
<reference evidence="12 13" key="1">
    <citation type="submission" date="2019-02" db="EMBL/GenBank/DDBJ databases">
        <title>Genomic Encyclopedia of Type Strains, Phase IV (KMG-IV): sequencing the most valuable type-strain genomes for metagenomic binning, comparative biology and taxonomic classification.</title>
        <authorList>
            <person name="Goeker M."/>
        </authorList>
    </citation>
    <scope>NUCLEOTIDE SEQUENCE [LARGE SCALE GENOMIC DNA]</scope>
    <source>
        <strain evidence="12 13">K24</strain>
    </source>
</reference>
<dbReference type="EMBL" id="SGXC01000001">
    <property type="protein sequence ID" value="RZS84601.1"/>
    <property type="molecule type" value="Genomic_DNA"/>
</dbReference>
<dbReference type="SUPFAM" id="SSF55874">
    <property type="entry name" value="ATPase domain of HSP90 chaperone/DNA topoisomerase II/histidine kinase"/>
    <property type="match status" value="1"/>
</dbReference>
<evidence type="ECO:0000256" key="4">
    <source>
        <dbReference type="ARBA" id="ARBA00022553"/>
    </source>
</evidence>
<dbReference type="Pfam" id="PF02518">
    <property type="entry name" value="HATPase_c"/>
    <property type="match status" value="1"/>
</dbReference>
<dbReference type="SUPFAM" id="SSF47384">
    <property type="entry name" value="Homodimeric domain of signal transducing histidine kinase"/>
    <property type="match status" value="1"/>
</dbReference>
<dbReference type="SMART" id="SM00387">
    <property type="entry name" value="HATPase_c"/>
    <property type="match status" value="1"/>
</dbReference>
<evidence type="ECO:0000256" key="3">
    <source>
        <dbReference type="ARBA" id="ARBA00012438"/>
    </source>
</evidence>
<keyword evidence="7 12" id="KW-0418">Kinase</keyword>
<dbReference type="SMART" id="SM00388">
    <property type="entry name" value="HisKA"/>
    <property type="match status" value="1"/>
</dbReference>
<dbReference type="InterPro" id="IPR003594">
    <property type="entry name" value="HATPase_dom"/>
</dbReference>
<comment type="caution">
    <text evidence="12">The sequence shown here is derived from an EMBL/GenBank/DDBJ whole genome shotgun (WGS) entry which is preliminary data.</text>
</comment>
<sequence>MYWSRFRRWSLRAQLLALLLPTVLVIVGIELLATRYSSVDAANAAYDRSVVGALRSLDANISTASGGLSIELPYRLFEFFELTASGDVYFRVATGDGLVEIGSPDLPMPDTVLEPDAPVFYDAMYFGQSLRLGAYMRKLADPVVDSDNPYVIIQVAENTASRDAFTRHLMMRAVMRDLGVLVAVALSLVFITHLATRPVSDLAEHIRARPASNLAPLNMCRLPADVSVLVAAINHLLFRSQRILEQQRMFVDDASHQLRTPLATLRTQLDYARLTKDPVQVRETLDALARQVDQATHSTNQLLALARSDTAALSLESFDALQLLREVALRLVPLARARNIDFGIGTETTVEVLGDYTLLREAVFNLADNAIRHTPGGAVVTLSAGADDRHCWMEVSDAGPGMPAEIAQSAGQRFIRGRRSDGAGLGLAIVRAVADRHHGILSLISEPGRTGLTAILRWPASSISNPEARANENPAA</sequence>
<dbReference type="RefSeq" id="WP_130355952.1">
    <property type="nucleotide sequence ID" value="NZ_SGXC01000001.1"/>
</dbReference>
<dbReference type="Gene3D" id="3.30.565.10">
    <property type="entry name" value="Histidine kinase-like ATPase, C-terminal domain"/>
    <property type="match status" value="1"/>
</dbReference>
<name>A0A4Q7NHX4_9BURK</name>
<dbReference type="Proteomes" id="UP000292445">
    <property type="component" value="Unassembled WGS sequence"/>
</dbReference>
<dbReference type="AlphaFoldDB" id="A0A4Q7NHX4"/>
<feature type="transmembrane region" description="Helical" evidence="10">
    <location>
        <begin position="178"/>
        <end position="195"/>
    </location>
</feature>
<evidence type="ECO:0000313" key="13">
    <source>
        <dbReference type="Proteomes" id="UP000292445"/>
    </source>
</evidence>
<dbReference type="OrthoDB" id="8554694at2"/>
<dbReference type="CDD" id="cd00075">
    <property type="entry name" value="HATPase"/>
    <property type="match status" value="1"/>
</dbReference>
<dbReference type="PANTHER" id="PTHR45436:SF1">
    <property type="entry name" value="SENSOR PROTEIN QSEC"/>
    <property type="match status" value="1"/>
</dbReference>
<evidence type="ECO:0000256" key="5">
    <source>
        <dbReference type="ARBA" id="ARBA00022679"/>
    </source>
</evidence>
<feature type="transmembrane region" description="Helical" evidence="10">
    <location>
        <begin position="12"/>
        <end position="33"/>
    </location>
</feature>
<evidence type="ECO:0000259" key="11">
    <source>
        <dbReference type="PROSITE" id="PS50109"/>
    </source>
</evidence>
<keyword evidence="6 10" id="KW-0812">Transmembrane</keyword>
<protein>
    <recommendedName>
        <fullName evidence="3">histidine kinase</fullName>
        <ecNumber evidence="3">2.7.13.3</ecNumber>
    </recommendedName>
</protein>
<keyword evidence="8 10" id="KW-1133">Transmembrane helix</keyword>
<dbReference type="Pfam" id="PF00512">
    <property type="entry name" value="HisKA"/>
    <property type="match status" value="1"/>
</dbReference>
<comment type="subcellular location">
    <subcellularLocation>
        <location evidence="2">Membrane</location>
    </subcellularLocation>
</comment>
<keyword evidence="5" id="KW-0808">Transferase</keyword>
<dbReference type="GO" id="GO:0005886">
    <property type="term" value="C:plasma membrane"/>
    <property type="evidence" value="ECO:0007669"/>
    <property type="project" value="TreeGrafter"/>
</dbReference>
<evidence type="ECO:0000256" key="2">
    <source>
        <dbReference type="ARBA" id="ARBA00004370"/>
    </source>
</evidence>
<evidence type="ECO:0000256" key="1">
    <source>
        <dbReference type="ARBA" id="ARBA00000085"/>
    </source>
</evidence>
<comment type="catalytic activity">
    <reaction evidence="1">
        <text>ATP + protein L-histidine = ADP + protein N-phospho-L-histidine.</text>
        <dbReference type="EC" id="2.7.13.3"/>
    </reaction>
</comment>
<dbReference type="InterPro" id="IPR013727">
    <property type="entry name" value="2CSK_N"/>
</dbReference>
<evidence type="ECO:0000256" key="10">
    <source>
        <dbReference type="SAM" id="Phobius"/>
    </source>
</evidence>
<dbReference type="CDD" id="cd00082">
    <property type="entry name" value="HisKA"/>
    <property type="match status" value="1"/>
</dbReference>
<dbReference type="InterPro" id="IPR036890">
    <property type="entry name" value="HATPase_C_sf"/>
</dbReference>
<dbReference type="GO" id="GO:0000155">
    <property type="term" value="F:phosphorelay sensor kinase activity"/>
    <property type="evidence" value="ECO:0007669"/>
    <property type="project" value="InterPro"/>
</dbReference>
<evidence type="ECO:0000256" key="6">
    <source>
        <dbReference type="ARBA" id="ARBA00022692"/>
    </source>
</evidence>
<evidence type="ECO:0000313" key="12">
    <source>
        <dbReference type="EMBL" id="RZS84601.1"/>
    </source>
</evidence>
<dbReference type="InterPro" id="IPR004358">
    <property type="entry name" value="Sig_transdc_His_kin-like_C"/>
</dbReference>
<dbReference type="Pfam" id="PF08521">
    <property type="entry name" value="2CSK_N"/>
    <property type="match status" value="1"/>
</dbReference>